<organism evidence="1 2">
    <name type="scientific">Carya illinoinensis</name>
    <name type="common">Pecan</name>
    <dbReference type="NCBI Taxonomy" id="32201"/>
    <lineage>
        <taxon>Eukaryota</taxon>
        <taxon>Viridiplantae</taxon>
        <taxon>Streptophyta</taxon>
        <taxon>Embryophyta</taxon>
        <taxon>Tracheophyta</taxon>
        <taxon>Spermatophyta</taxon>
        <taxon>Magnoliopsida</taxon>
        <taxon>eudicotyledons</taxon>
        <taxon>Gunneridae</taxon>
        <taxon>Pentapetalae</taxon>
        <taxon>rosids</taxon>
        <taxon>fabids</taxon>
        <taxon>Fagales</taxon>
        <taxon>Juglandaceae</taxon>
        <taxon>Carya</taxon>
    </lineage>
</organism>
<reference evidence="1" key="1">
    <citation type="submission" date="2021-01" db="EMBL/GenBank/DDBJ databases">
        <authorList>
            <person name="Lovell J.T."/>
            <person name="Bentley N."/>
            <person name="Bhattarai G."/>
            <person name="Jenkins J.W."/>
            <person name="Sreedasyam A."/>
            <person name="Alarcon Y."/>
            <person name="Bock C."/>
            <person name="Boston L."/>
            <person name="Carlson J."/>
            <person name="Cervantes K."/>
            <person name="Clermont K."/>
            <person name="Krom N."/>
            <person name="Kubenka K."/>
            <person name="Mamidi S."/>
            <person name="Mattison C."/>
            <person name="Monteros M."/>
            <person name="Pisani C."/>
            <person name="Plott C."/>
            <person name="Rajasekar S."/>
            <person name="Rhein H.S."/>
            <person name="Rohla C."/>
            <person name="Song M."/>
            <person name="Hilaire R.S."/>
            <person name="Shu S."/>
            <person name="Wells L."/>
            <person name="Wang X."/>
            <person name="Webber J."/>
            <person name="Heerema R.J."/>
            <person name="Klein P."/>
            <person name="Conner P."/>
            <person name="Grauke L."/>
            <person name="Grimwood J."/>
            <person name="Schmutz J."/>
            <person name="Randall J.J."/>
        </authorList>
    </citation>
    <scope>NUCLEOTIDE SEQUENCE</scope>
    <source>
        <tissue evidence="1">Leaf</tissue>
    </source>
</reference>
<dbReference type="EMBL" id="CM031840">
    <property type="protein sequence ID" value="KAG6672358.1"/>
    <property type="molecule type" value="Genomic_DNA"/>
</dbReference>
<protein>
    <submittedName>
        <fullName evidence="1">Uncharacterized protein</fullName>
    </submittedName>
</protein>
<accession>A0A922D5E3</accession>
<dbReference type="Proteomes" id="UP000811246">
    <property type="component" value="Chromosome 16"/>
</dbReference>
<evidence type="ECO:0000313" key="2">
    <source>
        <dbReference type="Proteomes" id="UP000811246"/>
    </source>
</evidence>
<sequence>MAFSSHIVSSPFLLPLMLTSHLSPTIFHPMLTLLTPFLSCQSRISLQPITTVVTVNL</sequence>
<proteinExistence type="predicted"/>
<evidence type="ECO:0000313" key="1">
    <source>
        <dbReference type="EMBL" id="KAG6672358.1"/>
    </source>
</evidence>
<name>A0A922D5E3_CARIL</name>
<comment type="caution">
    <text evidence="1">The sequence shown here is derived from an EMBL/GenBank/DDBJ whole genome shotgun (WGS) entry which is preliminary data.</text>
</comment>
<gene>
    <name evidence="1" type="ORF">I3842_16G053500</name>
</gene>
<dbReference type="AlphaFoldDB" id="A0A922D5E3"/>